<dbReference type="PROSITE" id="PS51371">
    <property type="entry name" value="CBS"/>
    <property type="match status" value="2"/>
</dbReference>
<dbReference type="CDD" id="cd00400">
    <property type="entry name" value="Voltage_gated_ClC"/>
    <property type="match status" value="1"/>
</dbReference>
<evidence type="ECO:0000256" key="9">
    <source>
        <dbReference type="ARBA" id="ARBA00023303"/>
    </source>
</evidence>
<keyword evidence="2" id="KW-0813">Transport</keyword>
<feature type="transmembrane region" description="Helical" evidence="11">
    <location>
        <begin position="64"/>
        <end position="83"/>
    </location>
</feature>
<keyword evidence="14" id="KW-1185">Reference proteome</keyword>
<sequence length="595" mass="65961">MLQKLSKLLEFFIEWRQKNLTERQFIYILSIVVGLTSGLGAVVLKNFTHFIQYRLREGIIQDYYIGFYFVFPLIGLFLVYLIMKYIIKHKVSHGIPSTLYAISQRKGIMKKFQMYGSILTAPVTIGFGGSVGLEGPTVATGAAIGSNLASAFRIKQNTRTLLIGCAAAGALSSIFKAPVAAIVFAIEVFSLDLTLMSLVPLLLASLSAIITSFMFFGSERIIPFHIEENFMVADLPYYVVLGIIAGFVSIYFAKVYDYTHRIFNRINTPVERFIIGGLALGVIVYFMPPLYGEGFNMINSLIKGNPEVALVAPIFNFNLENVWVVIALLSGLVFVKIIATSITFGAGGVGGIFAPVLFMGSIMGNTIAKIINNIPYLNLSVHESSFTLVGMGGLMAGVLHAPLTAIFLIAELTGGYNLFIPLMLTAAISYSLTKYYLNYSVYTAELGLQGKLVTHNKDKVVLMFMQLDKVIEKNFVTINYDAMLGDLVEVIAHSSRNIYPVVDDDNKFKGVIFLDDVREMMFDSKLYDKTTVASLTTMPGEIIYYDDSMPTVMDKFQRSDAWNLPVVDMGKYVGFVSKSKMLSVYRKLLVDITND</sequence>
<dbReference type="AlphaFoldDB" id="A0A7L4UML7"/>
<dbReference type="InterPro" id="IPR046342">
    <property type="entry name" value="CBS_dom_sf"/>
</dbReference>
<dbReference type="InterPro" id="IPR001807">
    <property type="entry name" value="ClC"/>
</dbReference>
<feature type="transmembrane region" description="Helical" evidence="11">
    <location>
        <begin position="235"/>
        <end position="253"/>
    </location>
</feature>
<dbReference type="Pfam" id="PF00571">
    <property type="entry name" value="CBS"/>
    <property type="match status" value="2"/>
</dbReference>
<dbReference type="Proteomes" id="UP000251835">
    <property type="component" value="Unassembled WGS sequence"/>
</dbReference>
<name>A0A7L4UML7_BALHA</name>
<keyword evidence="8" id="KW-0868">Chloride</keyword>
<dbReference type="PRINTS" id="PR00762">
    <property type="entry name" value="CLCHANNEL"/>
</dbReference>
<feature type="transmembrane region" description="Helical" evidence="11">
    <location>
        <begin position="388"/>
        <end position="409"/>
    </location>
</feature>
<feature type="transmembrane region" description="Helical" evidence="11">
    <location>
        <begin position="416"/>
        <end position="437"/>
    </location>
</feature>
<keyword evidence="9" id="KW-0407">Ion channel</keyword>
<feature type="transmembrane region" description="Helical" evidence="11">
    <location>
        <begin position="346"/>
        <end position="368"/>
    </location>
</feature>
<dbReference type="GO" id="GO:0034707">
    <property type="term" value="C:chloride channel complex"/>
    <property type="evidence" value="ECO:0007669"/>
    <property type="project" value="UniProtKB-KW"/>
</dbReference>
<keyword evidence="4 11" id="KW-1133">Transmembrane helix</keyword>
<keyword evidence="3 11" id="KW-0812">Transmembrane</keyword>
<feature type="transmembrane region" description="Helical" evidence="11">
    <location>
        <begin position="193"/>
        <end position="215"/>
    </location>
</feature>
<evidence type="ECO:0000256" key="6">
    <source>
        <dbReference type="ARBA" id="ARBA00023136"/>
    </source>
</evidence>
<keyword evidence="10" id="KW-0129">CBS domain</keyword>
<evidence type="ECO:0000256" key="4">
    <source>
        <dbReference type="ARBA" id="ARBA00022989"/>
    </source>
</evidence>
<evidence type="ECO:0000259" key="12">
    <source>
        <dbReference type="PROSITE" id="PS51371"/>
    </source>
</evidence>
<keyword evidence="7" id="KW-0869">Chloride channel</keyword>
<accession>A0A7L4UML7</accession>
<dbReference type="PANTHER" id="PTHR43427:SF6">
    <property type="entry name" value="CHLORIDE CHANNEL PROTEIN CLC-E"/>
    <property type="match status" value="1"/>
</dbReference>
<dbReference type="InterPro" id="IPR050368">
    <property type="entry name" value="ClC-type_chloride_channel"/>
</dbReference>
<gene>
    <name evidence="13" type="ORF">C7377_1795</name>
</gene>
<dbReference type="EMBL" id="QENZ01000006">
    <property type="protein sequence ID" value="PVX49379.1"/>
    <property type="molecule type" value="Genomic_DNA"/>
</dbReference>
<dbReference type="GO" id="GO:0005254">
    <property type="term" value="F:chloride channel activity"/>
    <property type="evidence" value="ECO:0007669"/>
    <property type="project" value="UniProtKB-KW"/>
</dbReference>
<keyword evidence="6 11" id="KW-0472">Membrane</keyword>
<dbReference type="SUPFAM" id="SSF81340">
    <property type="entry name" value="Clc chloride channel"/>
    <property type="match status" value="1"/>
</dbReference>
<dbReference type="RefSeq" id="WP_116497003.1">
    <property type="nucleotide sequence ID" value="NZ_QENZ01000006.1"/>
</dbReference>
<evidence type="ECO:0000313" key="13">
    <source>
        <dbReference type="EMBL" id="PVX49379.1"/>
    </source>
</evidence>
<evidence type="ECO:0000256" key="3">
    <source>
        <dbReference type="ARBA" id="ARBA00022692"/>
    </source>
</evidence>
<evidence type="ECO:0000256" key="10">
    <source>
        <dbReference type="PROSITE-ProRule" id="PRU00703"/>
    </source>
</evidence>
<dbReference type="Gene3D" id="3.10.580.10">
    <property type="entry name" value="CBS-domain"/>
    <property type="match status" value="1"/>
</dbReference>
<proteinExistence type="predicted"/>
<dbReference type="InterPro" id="IPR000644">
    <property type="entry name" value="CBS_dom"/>
</dbReference>
<dbReference type="InterPro" id="IPR014743">
    <property type="entry name" value="Cl-channel_core"/>
</dbReference>
<feature type="transmembrane region" description="Helical" evidence="11">
    <location>
        <begin position="273"/>
        <end position="291"/>
    </location>
</feature>
<dbReference type="PANTHER" id="PTHR43427">
    <property type="entry name" value="CHLORIDE CHANNEL PROTEIN CLC-E"/>
    <property type="match status" value="1"/>
</dbReference>
<feature type="transmembrane region" description="Helical" evidence="11">
    <location>
        <begin position="322"/>
        <end position="339"/>
    </location>
</feature>
<evidence type="ECO:0000256" key="1">
    <source>
        <dbReference type="ARBA" id="ARBA00004141"/>
    </source>
</evidence>
<keyword evidence="5" id="KW-0406">Ion transport</keyword>
<comment type="subcellular location">
    <subcellularLocation>
        <location evidence="1">Membrane</location>
        <topology evidence="1">Multi-pass membrane protein</topology>
    </subcellularLocation>
</comment>
<feature type="transmembrane region" description="Helical" evidence="11">
    <location>
        <begin position="114"/>
        <end position="133"/>
    </location>
</feature>
<evidence type="ECO:0000256" key="5">
    <source>
        <dbReference type="ARBA" id="ARBA00023065"/>
    </source>
</evidence>
<comment type="caution">
    <text evidence="13">The sequence shown here is derived from an EMBL/GenBank/DDBJ whole genome shotgun (WGS) entry which is preliminary data.</text>
</comment>
<protein>
    <submittedName>
        <fullName evidence="13">CIC family chloride channel protein</fullName>
    </submittedName>
</protein>
<dbReference type="Gene3D" id="1.10.3080.10">
    <property type="entry name" value="Clc chloride channel"/>
    <property type="match status" value="1"/>
</dbReference>
<evidence type="ECO:0000256" key="8">
    <source>
        <dbReference type="ARBA" id="ARBA00023214"/>
    </source>
</evidence>
<evidence type="ECO:0000256" key="11">
    <source>
        <dbReference type="SAM" id="Phobius"/>
    </source>
</evidence>
<evidence type="ECO:0000256" key="7">
    <source>
        <dbReference type="ARBA" id="ARBA00023173"/>
    </source>
</evidence>
<reference evidence="13 14" key="1">
    <citation type="submission" date="2018-05" db="EMBL/GenBank/DDBJ databases">
        <title>Genomic Encyclopedia of Type Strains, Phase IV (KMG-IV): sequencing the most valuable type-strain genomes for metagenomic binning, comparative biology and taxonomic classification.</title>
        <authorList>
            <person name="Goeker M."/>
        </authorList>
    </citation>
    <scope>NUCLEOTIDE SEQUENCE [LARGE SCALE GENOMIC DNA]</scope>
    <source>
        <strain evidence="13 14">DSM 28579</strain>
    </source>
</reference>
<feature type="transmembrane region" description="Helical" evidence="11">
    <location>
        <begin position="161"/>
        <end position="186"/>
    </location>
</feature>
<dbReference type="SUPFAM" id="SSF54631">
    <property type="entry name" value="CBS-domain pair"/>
    <property type="match status" value="1"/>
</dbReference>
<evidence type="ECO:0000313" key="14">
    <source>
        <dbReference type="Proteomes" id="UP000251835"/>
    </source>
</evidence>
<feature type="domain" description="CBS" evidence="12">
    <location>
        <begin position="471"/>
        <end position="529"/>
    </location>
</feature>
<feature type="transmembrane region" description="Helical" evidence="11">
    <location>
        <begin position="25"/>
        <end position="44"/>
    </location>
</feature>
<feature type="domain" description="CBS" evidence="12">
    <location>
        <begin position="535"/>
        <end position="592"/>
    </location>
</feature>
<evidence type="ECO:0000256" key="2">
    <source>
        <dbReference type="ARBA" id="ARBA00022448"/>
    </source>
</evidence>
<dbReference type="Pfam" id="PF00654">
    <property type="entry name" value="Voltage_CLC"/>
    <property type="match status" value="1"/>
</dbReference>
<organism evidence="13 14">
    <name type="scientific">Balneicella halophila</name>
    <dbReference type="NCBI Taxonomy" id="1537566"/>
    <lineage>
        <taxon>Bacteria</taxon>
        <taxon>Pseudomonadati</taxon>
        <taxon>Bacteroidota</taxon>
        <taxon>Bacteroidia</taxon>
        <taxon>Bacteroidales</taxon>
        <taxon>Balneicellaceae</taxon>
        <taxon>Balneicella</taxon>
    </lineage>
</organism>
<dbReference type="OrthoDB" id="9812438at2"/>